<dbReference type="Pfam" id="PF06983">
    <property type="entry name" value="3-dmu-9_3-mt"/>
    <property type="match status" value="1"/>
</dbReference>
<dbReference type="AlphaFoldDB" id="A0A562IHT1"/>
<dbReference type="RefSeq" id="WP_145776670.1">
    <property type="nucleotide sequence ID" value="NZ_BAAATQ010000093.1"/>
</dbReference>
<dbReference type="CDD" id="cd06588">
    <property type="entry name" value="PhnB_like"/>
    <property type="match status" value="1"/>
</dbReference>
<name>A0A562IHT1_MICOL</name>
<protein>
    <submittedName>
        <fullName evidence="2">PhnB protein</fullName>
    </submittedName>
</protein>
<evidence type="ECO:0000313" key="2">
    <source>
        <dbReference type="EMBL" id="TWH70378.1"/>
    </source>
</evidence>
<evidence type="ECO:0000259" key="1">
    <source>
        <dbReference type="Pfam" id="PF06983"/>
    </source>
</evidence>
<dbReference type="InterPro" id="IPR028973">
    <property type="entry name" value="PhnB-like"/>
</dbReference>
<sequence length="136" mass="14866">MASQLNPYLNFDGNAREAMEFYHQIFGGDLSLATFGEYGGDPAIADQIMHGMLRTRSGYVLMASDTPPGMQIQRGNAVTVSISGDDADELRGYWERLSEGGVVGVPLEKQVWGDEFGQCVDRFGTAWMVDIIPPQG</sequence>
<dbReference type="EMBL" id="VLKE01000001">
    <property type="protein sequence ID" value="TWH70378.1"/>
    <property type="molecule type" value="Genomic_DNA"/>
</dbReference>
<dbReference type="PANTHER" id="PTHR33990">
    <property type="entry name" value="PROTEIN YJDN-RELATED"/>
    <property type="match status" value="1"/>
</dbReference>
<dbReference type="SUPFAM" id="SSF54593">
    <property type="entry name" value="Glyoxalase/Bleomycin resistance protein/Dihydroxybiphenyl dioxygenase"/>
    <property type="match status" value="1"/>
</dbReference>
<evidence type="ECO:0000313" key="3">
    <source>
        <dbReference type="Proteomes" id="UP000319825"/>
    </source>
</evidence>
<dbReference type="InterPro" id="IPR029068">
    <property type="entry name" value="Glyas_Bleomycin-R_OHBP_Dase"/>
</dbReference>
<proteinExistence type="predicted"/>
<dbReference type="Proteomes" id="UP000319825">
    <property type="component" value="Unassembled WGS sequence"/>
</dbReference>
<dbReference type="Gene3D" id="3.10.180.10">
    <property type="entry name" value="2,3-Dihydroxybiphenyl 1,2-Dioxygenase, domain 1"/>
    <property type="match status" value="1"/>
</dbReference>
<keyword evidence="3" id="KW-1185">Reference proteome</keyword>
<dbReference type="PANTHER" id="PTHR33990:SF1">
    <property type="entry name" value="PROTEIN YJDN"/>
    <property type="match status" value="1"/>
</dbReference>
<reference evidence="2 3" key="1">
    <citation type="submission" date="2019-07" db="EMBL/GenBank/DDBJ databases">
        <title>R&amp;d 2014.</title>
        <authorList>
            <person name="Klenk H.-P."/>
        </authorList>
    </citation>
    <scope>NUCLEOTIDE SEQUENCE [LARGE SCALE GENOMIC DNA]</scope>
    <source>
        <strain evidence="2 3">DSM 43868</strain>
    </source>
</reference>
<organism evidence="2 3">
    <name type="scientific">Micromonospora olivasterospora</name>
    <dbReference type="NCBI Taxonomy" id="1880"/>
    <lineage>
        <taxon>Bacteria</taxon>
        <taxon>Bacillati</taxon>
        <taxon>Actinomycetota</taxon>
        <taxon>Actinomycetes</taxon>
        <taxon>Micromonosporales</taxon>
        <taxon>Micromonosporaceae</taxon>
        <taxon>Micromonospora</taxon>
    </lineage>
</organism>
<dbReference type="OrthoDB" id="9795306at2"/>
<gene>
    <name evidence="2" type="ORF">JD77_05403</name>
</gene>
<comment type="caution">
    <text evidence="2">The sequence shown here is derived from an EMBL/GenBank/DDBJ whole genome shotgun (WGS) entry which is preliminary data.</text>
</comment>
<accession>A0A562IHT1</accession>
<feature type="domain" description="PhnB-like" evidence="1">
    <location>
        <begin position="5"/>
        <end position="129"/>
    </location>
</feature>